<evidence type="ECO:0000256" key="5">
    <source>
        <dbReference type="ARBA" id="ARBA00022989"/>
    </source>
</evidence>
<feature type="transmembrane region" description="Helical" evidence="8">
    <location>
        <begin position="94"/>
        <end position="117"/>
    </location>
</feature>
<dbReference type="Gene3D" id="1.20.1080.10">
    <property type="entry name" value="Glycerol uptake facilitator protein"/>
    <property type="match status" value="1"/>
</dbReference>
<dbReference type="InterPro" id="IPR022357">
    <property type="entry name" value="MIP_CS"/>
</dbReference>
<evidence type="ECO:0000256" key="4">
    <source>
        <dbReference type="ARBA" id="ARBA00022692"/>
    </source>
</evidence>
<dbReference type="GO" id="GO:0015267">
    <property type="term" value="F:channel activity"/>
    <property type="evidence" value="ECO:0007669"/>
    <property type="project" value="InterPro"/>
</dbReference>
<dbReference type="PRINTS" id="PR00783">
    <property type="entry name" value="MINTRINSICP"/>
</dbReference>
<gene>
    <name evidence="9" type="ORF">O3G_MSEX013116</name>
</gene>
<dbReference type="Pfam" id="PF00230">
    <property type="entry name" value="MIP"/>
    <property type="match status" value="1"/>
</dbReference>
<feature type="transmembrane region" description="Helical" evidence="8">
    <location>
        <begin position="175"/>
        <end position="195"/>
    </location>
</feature>
<organism evidence="9 10">
    <name type="scientific">Manduca sexta</name>
    <name type="common">Tobacco hawkmoth</name>
    <name type="synonym">Tobacco hornworm</name>
    <dbReference type="NCBI Taxonomy" id="7130"/>
    <lineage>
        <taxon>Eukaryota</taxon>
        <taxon>Metazoa</taxon>
        <taxon>Ecdysozoa</taxon>
        <taxon>Arthropoda</taxon>
        <taxon>Hexapoda</taxon>
        <taxon>Insecta</taxon>
        <taxon>Pterygota</taxon>
        <taxon>Neoptera</taxon>
        <taxon>Endopterygota</taxon>
        <taxon>Lepidoptera</taxon>
        <taxon>Glossata</taxon>
        <taxon>Ditrysia</taxon>
        <taxon>Bombycoidea</taxon>
        <taxon>Sphingidae</taxon>
        <taxon>Sphinginae</taxon>
        <taxon>Sphingini</taxon>
        <taxon>Manduca</taxon>
    </lineage>
</organism>
<dbReference type="InterPro" id="IPR034294">
    <property type="entry name" value="Aquaporin_transptr"/>
</dbReference>
<keyword evidence="4 7" id="KW-0812">Transmembrane</keyword>
<dbReference type="AlphaFoldDB" id="A0A922CXR0"/>
<evidence type="ECO:0000313" key="9">
    <source>
        <dbReference type="EMBL" id="KAG6462202.1"/>
    </source>
</evidence>
<accession>A0A922CXR0</accession>
<comment type="caution">
    <text evidence="9">The sequence shown here is derived from an EMBL/GenBank/DDBJ whole genome shotgun (WGS) entry which is preliminary data.</text>
</comment>
<keyword evidence="3 7" id="KW-0813">Transport</keyword>
<comment type="similarity">
    <text evidence="2 7">Belongs to the MIP/aquaporin (TC 1.A.8) family.</text>
</comment>
<feature type="transmembrane region" description="Helical" evidence="8">
    <location>
        <begin position="20"/>
        <end position="44"/>
    </location>
</feature>
<dbReference type="EMBL" id="JH668821">
    <property type="protein sequence ID" value="KAG6462202.1"/>
    <property type="molecule type" value="Genomic_DNA"/>
</dbReference>
<evidence type="ECO:0000256" key="6">
    <source>
        <dbReference type="ARBA" id="ARBA00023136"/>
    </source>
</evidence>
<evidence type="ECO:0000256" key="8">
    <source>
        <dbReference type="SAM" id="Phobius"/>
    </source>
</evidence>
<protein>
    <submittedName>
        <fullName evidence="9">Uncharacterized protein</fullName>
    </submittedName>
</protein>
<dbReference type="PANTHER" id="PTHR19139">
    <property type="entry name" value="AQUAPORIN TRANSPORTER"/>
    <property type="match status" value="1"/>
</dbReference>
<comment type="subcellular location">
    <subcellularLocation>
        <location evidence="1">Membrane</location>
        <topology evidence="1">Multi-pass membrane protein</topology>
    </subcellularLocation>
</comment>
<keyword evidence="5 8" id="KW-1133">Transmembrane helix</keyword>
<reference evidence="9" key="1">
    <citation type="journal article" date="2016" name="Insect Biochem. Mol. Biol.">
        <title>Multifaceted biological insights from a draft genome sequence of the tobacco hornworm moth, Manduca sexta.</title>
        <authorList>
            <person name="Kanost M.R."/>
            <person name="Arrese E.L."/>
            <person name="Cao X."/>
            <person name="Chen Y.R."/>
            <person name="Chellapilla S."/>
            <person name="Goldsmith M.R."/>
            <person name="Grosse-Wilde E."/>
            <person name="Heckel D.G."/>
            <person name="Herndon N."/>
            <person name="Jiang H."/>
            <person name="Papanicolaou A."/>
            <person name="Qu J."/>
            <person name="Soulages J.L."/>
            <person name="Vogel H."/>
            <person name="Walters J."/>
            <person name="Waterhouse R.M."/>
            <person name="Ahn S.J."/>
            <person name="Almeida F.C."/>
            <person name="An C."/>
            <person name="Aqrawi P."/>
            <person name="Bretschneider A."/>
            <person name="Bryant W.B."/>
            <person name="Bucks S."/>
            <person name="Chao H."/>
            <person name="Chevignon G."/>
            <person name="Christen J.M."/>
            <person name="Clarke D.F."/>
            <person name="Dittmer N.T."/>
            <person name="Ferguson L.C.F."/>
            <person name="Garavelou S."/>
            <person name="Gordon K.H.J."/>
            <person name="Gunaratna R.T."/>
            <person name="Han Y."/>
            <person name="Hauser F."/>
            <person name="He Y."/>
            <person name="Heidel-Fischer H."/>
            <person name="Hirsh A."/>
            <person name="Hu Y."/>
            <person name="Jiang H."/>
            <person name="Kalra D."/>
            <person name="Klinner C."/>
            <person name="Konig C."/>
            <person name="Kovar C."/>
            <person name="Kroll A.R."/>
            <person name="Kuwar S.S."/>
            <person name="Lee S.L."/>
            <person name="Lehman R."/>
            <person name="Li K."/>
            <person name="Li Z."/>
            <person name="Liang H."/>
            <person name="Lovelace S."/>
            <person name="Lu Z."/>
            <person name="Mansfield J.H."/>
            <person name="McCulloch K.J."/>
            <person name="Mathew T."/>
            <person name="Morton B."/>
            <person name="Muzny D.M."/>
            <person name="Neunemann D."/>
            <person name="Ongeri F."/>
            <person name="Pauchet Y."/>
            <person name="Pu L.L."/>
            <person name="Pyrousis I."/>
            <person name="Rao X.J."/>
            <person name="Redding A."/>
            <person name="Roesel C."/>
            <person name="Sanchez-Gracia A."/>
            <person name="Schaack S."/>
            <person name="Shukla A."/>
            <person name="Tetreau G."/>
            <person name="Wang Y."/>
            <person name="Xiong G.H."/>
            <person name="Traut W."/>
            <person name="Walsh T.K."/>
            <person name="Worley K.C."/>
            <person name="Wu D."/>
            <person name="Wu W."/>
            <person name="Wu Y.Q."/>
            <person name="Zhang X."/>
            <person name="Zou Z."/>
            <person name="Zucker H."/>
            <person name="Briscoe A.D."/>
            <person name="Burmester T."/>
            <person name="Clem R.J."/>
            <person name="Feyereisen R."/>
            <person name="Grimmelikhuijzen C.J.P."/>
            <person name="Hamodrakas S.J."/>
            <person name="Hansson B.S."/>
            <person name="Huguet E."/>
            <person name="Jermiin L.S."/>
            <person name="Lan Q."/>
            <person name="Lehman H.K."/>
            <person name="Lorenzen M."/>
            <person name="Merzendorfer H."/>
            <person name="Michalopoulos I."/>
            <person name="Morton D.B."/>
            <person name="Muthukrishnan S."/>
            <person name="Oakeshott J.G."/>
            <person name="Palmer W."/>
            <person name="Park Y."/>
            <person name="Passarelli A.L."/>
            <person name="Rozas J."/>
            <person name="Schwartz L.M."/>
            <person name="Smith W."/>
            <person name="Southgate A."/>
            <person name="Vilcinskas A."/>
            <person name="Vogt R."/>
            <person name="Wang P."/>
            <person name="Werren J."/>
            <person name="Yu X.Q."/>
            <person name="Zhou J.J."/>
            <person name="Brown S.J."/>
            <person name="Scherer S.E."/>
            <person name="Richards S."/>
            <person name="Blissard G.W."/>
        </authorList>
    </citation>
    <scope>NUCLEOTIDE SEQUENCE</scope>
</reference>
<feature type="transmembrane region" description="Helical" evidence="8">
    <location>
        <begin position="137"/>
        <end position="163"/>
    </location>
</feature>
<dbReference type="InterPro" id="IPR000425">
    <property type="entry name" value="MIP"/>
</dbReference>
<dbReference type="Proteomes" id="UP000791440">
    <property type="component" value="Unassembled WGS sequence"/>
</dbReference>
<reference evidence="9" key="2">
    <citation type="submission" date="2020-12" db="EMBL/GenBank/DDBJ databases">
        <authorList>
            <person name="Kanost M."/>
        </authorList>
    </citation>
    <scope>NUCLEOTIDE SEQUENCE</scope>
</reference>
<evidence type="ECO:0000256" key="7">
    <source>
        <dbReference type="RuleBase" id="RU000477"/>
    </source>
</evidence>
<evidence type="ECO:0000256" key="3">
    <source>
        <dbReference type="ARBA" id="ARBA00022448"/>
    </source>
</evidence>
<dbReference type="GO" id="GO:0005886">
    <property type="term" value="C:plasma membrane"/>
    <property type="evidence" value="ECO:0007669"/>
    <property type="project" value="TreeGrafter"/>
</dbReference>
<proteinExistence type="inferred from homology"/>
<dbReference type="OrthoDB" id="3222at2759"/>
<dbReference type="SUPFAM" id="SSF81338">
    <property type="entry name" value="Aquaporin-like"/>
    <property type="match status" value="1"/>
</dbReference>
<evidence type="ECO:0000313" key="10">
    <source>
        <dbReference type="Proteomes" id="UP000791440"/>
    </source>
</evidence>
<feature type="transmembrane region" description="Helical" evidence="8">
    <location>
        <begin position="56"/>
        <end position="73"/>
    </location>
</feature>
<keyword evidence="6 8" id="KW-0472">Membrane</keyword>
<feature type="transmembrane region" description="Helical" evidence="8">
    <location>
        <begin position="215"/>
        <end position="236"/>
    </location>
</feature>
<sequence length="255" mass="26412">MPVPDDRERAGIAAWILRWWRALVAELIATALLVGLGVATLMPVKGIHEIQLTHPALAFGFIVTGNAMIFGPASGAHMNPAVTLAAVVHGRMSALLALAYFVAQTAGALIGFGALLAMTPANAAQAPHGCTAPGPNVSPLAAAAMEAVMTGLLALGCCAAWAAHDDARPDHTVPIKLGLLVAGLVYSGGFLSAASLNPVRSLAPAVFHSFWQSHWVYWVGPLGGAALAAALHRFVLTERAPRRAAPEQLPLNDKP</sequence>
<evidence type="ECO:0000256" key="2">
    <source>
        <dbReference type="ARBA" id="ARBA00006175"/>
    </source>
</evidence>
<evidence type="ECO:0000256" key="1">
    <source>
        <dbReference type="ARBA" id="ARBA00004141"/>
    </source>
</evidence>
<name>A0A922CXR0_MANSE</name>
<dbReference type="InterPro" id="IPR023271">
    <property type="entry name" value="Aquaporin-like"/>
</dbReference>
<dbReference type="PANTHER" id="PTHR19139:SF270">
    <property type="entry name" value="ENTOMOGLYCEROPORIN 1-RELATED"/>
    <property type="match status" value="1"/>
</dbReference>
<keyword evidence="10" id="KW-1185">Reference proteome</keyword>
<dbReference type="PROSITE" id="PS00221">
    <property type="entry name" value="MIP"/>
    <property type="match status" value="1"/>
</dbReference>